<evidence type="ECO:0000256" key="1">
    <source>
        <dbReference type="SAM" id="MobiDB-lite"/>
    </source>
</evidence>
<dbReference type="Proteomes" id="UP001341840">
    <property type="component" value="Unassembled WGS sequence"/>
</dbReference>
<feature type="region of interest" description="Disordered" evidence="1">
    <location>
        <begin position="52"/>
        <end position="108"/>
    </location>
</feature>
<sequence length="108" mass="10831">MIASTKFLGAAEAVAVPVAVAGSTAIEPKMGTAVISKLLGVAKASAVSVAVAGPSATSPSVQNKHGKKRVDEGPSRSGGVLHGGGKVLSREGKKPDNQGAEHRRFLSF</sequence>
<accession>A0ABU6SE98</accession>
<evidence type="ECO:0000313" key="3">
    <source>
        <dbReference type="Proteomes" id="UP001341840"/>
    </source>
</evidence>
<keyword evidence="3" id="KW-1185">Reference proteome</keyword>
<dbReference type="EMBL" id="JASCZI010060616">
    <property type="protein sequence ID" value="MED6134634.1"/>
    <property type="molecule type" value="Genomic_DNA"/>
</dbReference>
<feature type="compositionally biased region" description="Basic and acidic residues" evidence="1">
    <location>
        <begin position="88"/>
        <end position="108"/>
    </location>
</feature>
<evidence type="ECO:0000313" key="2">
    <source>
        <dbReference type="EMBL" id="MED6134634.1"/>
    </source>
</evidence>
<name>A0ABU6SE98_9FABA</name>
<gene>
    <name evidence="2" type="ORF">PIB30_038728</name>
</gene>
<feature type="compositionally biased region" description="Low complexity" evidence="1">
    <location>
        <begin position="52"/>
        <end position="61"/>
    </location>
</feature>
<protein>
    <submittedName>
        <fullName evidence="2">Uncharacterized protein</fullName>
    </submittedName>
</protein>
<reference evidence="2 3" key="1">
    <citation type="journal article" date="2023" name="Plants (Basel)">
        <title>Bridging the Gap: Combining Genomics and Transcriptomics Approaches to Understand Stylosanthes scabra, an Orphan Legume from the Brazilian Caatinga.</title>
        <authorList>
            <person name="Ferreira-Neto J.R.C."/>
            <person name="da Silva M.D."/>
            <person name="Binneck E."/>
            <person name="de Melo N.F."/>
            <person name="da Silva R.H."/>
            <person name="de Melo A.L.T.M."/>
            <person name="Pandolfi V."/>
            <person name="Bustamante F.O."/>
            <person name="Brasileiro-Vidal A.C."/>
            <person name="Benko-Iseppon A.M."/>
        </authorList>
    </citation>
    <scope>NUCLEOTIDE SEQUENCE [LARGE SCALE GENOMIC DNA]</scope>
    <source>
        <tissue evidence="2">Leaves</tissue>
    </source>
</reference>
<proteinExistence type="predicted"/>
<comment type="caution">
    <text evidence="2">The sequence shown here is derived from an EMBL/GenBank/DDBJ whole genome shotgun (WGS) entry which is preliminary data.</text>
</comment>
<organism evidence="2 3">
    <name type="scientific">Stylosanthes scabra</name>
    <dbReference type="NCBI Taxonomy" id="79078"/>
    <lineage>
        <taxon>Eukaryota</taxon>
        <taxon>Viridiplantae</taxon>
        <taxon>Streptophyta</taxon>
        <taxon>Embryophyta</taxon>
        <taxon>Tracheophyta</taxon>
        <taxon>Spermatophyta</taxon>
        <taxon>Magnoliopsida</taxon>
        <taxon>eudicotyledons</taxon>
        <taxon>Gunneridae</taxon>
        <taxon>Pentapetalae</taxon>
        <taxon>rosids</taxon>
        <taxon>fabids</taxon>
        <taxon>Fabales</taxon>
        <taxon>Fabaceae</taxon>
        <taxon>Papilionoideae</taxon>
        <taxon>50 kb inversion clade</taxon>
        <taxon>dalbergioids sensu lato</taxon>
        <taxon>Dalbergieae</taxon>
        <taxon>Pterocarpus clade</taxon>
        <taxon>Stylosanthes</taxon>
    </lineage>
</organism>